<evidence type="ECO:0000256" key="2">
    <source>
        <dbReference type="ARBA" id="ARBA00006275"/>
    </source>
</evidence>
<feature type="domain" description="SusD-like N-terminal" evidence="7">
    <location>
        <begin position="39"/>
        <end position="221"/>
    </location>
</feature>
<evidence type="ECO:0000256" key="1">
    <source>
        <dbReference type="ARBA" id="ARBA00004442"/>
    </source>
</evidence>
<dbReference type="PROSITE" id="PS51257">
    <property type="entry name" value="PROKAR_LIPOPROTEIN"/>
    <property type="match status" value="1"/>
</dbReference>
<dbReference type="STRING" id="447689.BA195_00070"/>
<evidence type="ECO:0000256" key="4">
    <source>
        <dbReference type="ARBA" id="ARBA00023136"/>
    </source>
</evidence>
<dbReference type="InterPro" id="IPR011990">
    <property type="entry name" value="TPR-like_helical_dom_sf"/>
</dbReference>
<comment type="caution">
    <text evidence="8">The sequence shown here is derived from an EMBL/GenBank/DDBJ whole genome shotgun (WGS) entry which is preliminary data.</text>
</comment>
<keyword evidence="4" id="KW-0472">Membrane</keyword>
<reference evidence="8 9" key="1">
    <citation type="submission" date="2016-06" db="EMBL/GenBank/DDBJ databases">
        <title>Draft Genome Sequence of Tenacibaculum soleae UCD-KL19.</title>
        <authorList>
            <person name="Eisen J.A."/>
            <person name="Coil D.A."/>
            <person name="Lujan K.M."/>
        </authorList>
    </citation>
    <scope>NUCLEOTIDE SEQUENCE [LARGE SCALE GENOMIC DNA]</scope>
    <source>
        <strain evidence="8 9">UCD-KL19</strain>
    </source>
</reference>
<evidence type="ECO:0000313" key="9">
    <source>
        <dbReference type="Proteomes" id="UP000093186"/>
    </source>
</evidence>
<dbReference type="Gene3D" id="1.25.40.390">
    <property type="match status" value="1"/>
</dbReference>
<comment type="similarity">
    <text evidence="2">Belongs to the SusD family.</text>
</comment>
<dbReference type="GO" id="GO:0009279">
    <property type="term" value="C:cell outer membrane"/>
    <property type="evidence" value="ECO:0007669"/>
    <property type="project" value="UniProtKB-SubCell"/>
</dbReference>
<dbReference type="AlphaFoldDB" id="A0A1B9Y054"/>
<evidence type="ECO:0000256" key="3">
    <source>
        <dbReference type="ARBA" id="ARBA00022729"/>
    </source>
</evidence>
<accession>A0A1B9Y054</accession>
<feature type="domain" description="RagB/SusD" evidence="6">
    <location>
        <begin position="320"/>
        <end position="434"/>
    </location>
</feature>
<dbReference type="InterPro" id="IPR033985">
    <property type="entry name" value="SusD-like_N"/>
</dbReference>
<keyword evidence="3" id="KW-0732">Signal</keyword>
<dbReference type="RefSeq" id="WP_068701186.1">
    <property type="nucleotide sequence ID" value="NZ_MAKX01000001.1"/>
</dbReference>
<dbReference type="OrthoDB" id="630434at2"/>
<keyword evidence="9" id="KW-1185">Reference proteome</keyword>
<dbReference type="SUPFAM" id="SSF48452">
    <property type="entry name" value="TPR-like"/>
    <property type="match status" value="1"/>
</dbReference>
<dbReference type="InterPro" id="IPR012944">
    <property type="entry name" value="SusD_RagB_dom"/>
</dbReference>
<proteinExistence type="inferred from homology"/>
<dbReference type="Proteomes" id="UP000093186">
    <property type="component" value="Unassembled WGS sequence"/>
</dbReference>
<gene>
    <name evidence="8" type="ORF">BA195_00070</name>
</gene>
<protein>
    <submittedName>
        <fullName evidence="8">Carbohydrate-binding protein SusD</fullName>
    </submittedName>
</protein>
<sequence>MKKYIYILFVTIITLVSCDDYLDIEPVGQVIPKSVEDYRSFLTTAYGTKKNNHILTTYRADELQLSKSSPGSSQYEDIYLWNDTNTSPLTTPFSYASFYKIIFHANHVIEKETEITGDVTAVNQLVGEAYALRALQYFQLVNLYAKAYSTTSANSDNGIPIVTEYNLDQKYDIQSIEEVYVQILNDLSNAEARLNIEQQATGLNYRFSKIALKSLESKVYLYKKEWQKAIIASKEALAIKNTIQDLNIDDSIMPSEFSSVESILALDQVSSFDIASNAAVSDQLLNKYDRTNDLRFNLYFKKDGSVYRPAKTANLKYKSTFRVAELYFNLSEAYLQNNELALAKLELLKVAENRYTPSKMATYITFINSLNKEDFYKELLEERARELAIEGHRWNDLKRTLQPKIIKWYEGTNYTLQQNDDRYVIQFPNDAKINNPNF</sequence>
<evidence type="ECO:0000256" key="5">
    <source>
        <dbReference type="ARBA" id="ARBA00023237"/>
    </source>
</evidence>
<organism evidence="8 9">
    <name type="scientific">Tenacibaculum soleae</name>
    <dbReference type="NCBI Taxonomy" id="447689"/>
    <lineage>
        <taxon>Bacteria</taxon>
        <taxon>Pseudomonadati</taxon>
        <taxon>Bacteroidota</taxon>
        <taxon>Flavobacteriia</taxon>
        <taxon>Flavobacteriales</taxon>
        <taxon>Flavobacteriaceae</taxon>
        <taxon>Tenacibaculum</taxon>
    </lineage>
</organism>
<comment type="subcellular location">
    <subcellularLocation>
        <location evidence="1">Cell outer membrane</location>
    </subcellularLocation>
</comment>
<name>A0A1B9Y054_9FLAO</name>
<dbReference type="Pfam" id="PF14322">
    <property type="entry name" value="SusD-like_3"/>
    <property type="match status" value="1"/>
</dbReference>
<evidence type="ECO:0000259" key="7">
    <source>
        <dbReference type="Pfam" id="PF14322"/>
    </source>
</evidence>
<evidence type="ECO:0000259" key="6">
    <source>
        <dbReference type="Pfam" id="PF07980"/>
    </source>
</evidence>
<dbReference type="EMBL" id="MAKX01000001">
    <property type="protein sequence ID" value="OCK43139.1"/>
    <property type="molecule type" value="Genomic_DNA"/>
</dbReference>
<keyword evidence="5" id="KW-0998">Cell outer membrane</keyword>
<dbReference type="Pfam" id="PF07980">
    <property type="entry name" value="SusD_RagB"/>
    <property type="match status" value="1"/>
</dbReference>
<evidence type="ECO:0000313" key="8">
    <source>
        <dbReference type="EMBL" id="OCK43139.1"/>
    </source>
</evidence>